<dbReference type="KEGG" id="shyd:CJD35_11840"/>
<feature type="domain" description="Acyltransferase 3" evidence="2">
    <location>
        <begin position="19"/>
        <end position="306"/>
    </location>
</feature>
<proteinExistence type="predicted"/>
<evidence type="ECO:0000313" key="3">
    <source>
        <dbReference type="EMBL" id="ASY45053.1"/>
    </source>
</evidence>
<dbReference type="Pfam" id="PF01757">
    <property type="entry name" value="Acyl_transf_3"/>
    <property type="match status" value="1"/>
</dbReference>
<keyword evidence="1" id="KW-1133">Transmembrane helix</keyword>
<dbReference type="EMBL" id="CP022745">
    <property type="protein sequence ID" value="ASY45053.1"/>
    <property type="molecule type" value="Genomic_DNA"/>
</dbReference>
<accession>A0A249MUK8</accession>
<keyword evidence="1" id="KW-0472">Membrane</keyword>
<organism evidence="3 4">
    <name type="scientific">Sphingobium xenophagum</name>
    <dbReference type="NCBI Taxonomy" id="121428"/>
    <lineage>
        <taxon>Bacteria</taxon>
        <taxon>Pseudomonadati</taxon>
        <taxon>Pseudomonadota</taxon>
        <taxon>Alphaproteobacteria</taxon>
        <taxon>Sphingomonadales</taxon>
        <taxon>Sphingomonadaceae</taxon>
        <taxon>Sphingobium</taxon>
    </lineage>
</organism>
<dbReference type="RefSeq" id="WP_017182534.1">
    <property type="nucleotide sequence ID" value="NZ_CP022745.1"/>
</dbReference>
<evidence type="ECO:0000259" key="2">
    <source>
        <dbReference type="Pfam" id="PF01757"/>
    </source>
</evidence>
<feature type="transmembrane region" description="Helical" evidence="1">
    <location>
        <begin position="294"/>
        <end position="311"/>
    </location>
</feature>
<evidence type="ECO:0000256" key="1">
    <source>
        <dbReference type="SAM" id="Phobius"/>
    </source>
</evidence>
<feature type="transmembrane region" description="Helical" evidence="1">
    <location>
        <begin position="182"/>
        <end position="201"/>
    </location>
</feature>
<feature type="transmembrane region" description="Helical" evidence="1">
    <location>
        <begin position="208"/>
        <end position="225"/>
    </location>
</feature>
<reference evidence="3 4" key="1">
    <citation type="submission" date="2017-08" db="EMBL/GenBank/DDBJ databases">
        <title>Whole Genome Sequence of Sphingobium hydrophobicum C1: Insights into Adaption to the Electronic-waste Contaminated Sediment.</title>
        <authorList>
            <person name="Song D."/>
            <person name="Chen X."/>
            <person name="Xu M."/>
        </authorList>
    </citation>
    <scope>NUCLEOTIDE SEQUENCE [LARGE SCALE GENOMIC DNA]</scope>
    <source>
        <strain evidence="3 4">C1</strain>
    </source>
</reference>
<dbReference type="Proteomes" id="UP000217141">
    <property type="component" value="Chromosome I"/>
</dbReference>
<feature type="transmembrane region" description="Helical" evidence="1">
    <location>
        <begin position="128"/>
        <end position="147"/>
    </location>
</feature>
<keyword evidence="1" id="KW-0812">Transmembrane</keyword>
<dbReference type="PANTHER" id="PTHR37312">
    <property type="entry name" value="MEMBRANE-BOUND ACYLTRANSFERASE YKRP-RELATED"/>
    <property type="match status" value="1"/>
</dbReference>
<dbReference type="InterPro" id="IPR002656">
    <property type="entry name" value="Acyl_transf_3_dom"/>
</dbReference>
<feature type="transmembrane region" description="Helical" evidence="1">
    <location>
        <begin position="268"/>
        <end position="288"/>
    </location>
</feature>
<keyword evidence="3" id="KW-0808">Transferase</keyword>
<feature type="transmembrane region" description="Helical" evidence="1">
    <location>
        <begin position="237"/>
        <end position="256"/>
    </location>
</feature>
<protein>
    <submittedName>
        <fullName evidence="3">Glycosyl transferase</fullName>
    </submittedName>
</protein>
<feature type="transmembrane region" description="Helical" evidence="1">
    <location>
        <begin position="159"/>
        <end position="176"/>
    </location>
</feature>
<gene>
    <name evidence="3" type="ORF">CJD35_11840</name>
</gene>
<dbReference type="InterPro" id="IPR052734">
    <property type="entry name" value="Nod_factor_acetyltransferase"/>
</dbReference>
<name>A0A249MUK8_SPHXE</name>
<evidence type="ECO:0000313" key="4">
    <source>
        <dbReference type="Proteomes" id="UP000217141"/>
    </source>
</evidence>
<dbReference type="PANTHER" id="PTHR37312:SF1">
    <property type="entry name" value="MEMBRANE-BOUND ACYLTRANSFERASE YKRP-RELATED"/>
    <property type="match status" value="1"/>
</dbReference>
<dbReference type="AlphaFoldDB" id="A0A249MUK8"/>
<sequence>MEHRGENGGGNKAAGDRLDWVDVARGIGIVAVVVGHVWTRGPLRDALYSFHMPLFFLLSGMLSRPQPIGAFTRRQLAAQMRPYAIFLTLLIVADQIIEPLKGGRPIFHQWPGDLLPILLGGSWLRGPYTIFWFIPCLMVARILFNVALTRWPDALDRRWGMLLIPMTGMAYGLGWATQASPLGLLSVPMALVLLWIGAAWGRVGWRNGFIAPLAILSIAGLAGWFPTLNMKIADYGWPLLSIGSAIATSLLIVVIARRIAPHAAPLASLGRASLVIMYLHVAFIHYLSPYLGKPWLTAIALLVPFAMFWLIRRSPRATRLLL</sequence>
<dbReference type="GO" id="GO:0016747">
    <property type="term" value="F:acyltransferase activity, transferring groups other than amino-acyl groups"/>
    <property type="evidence" value="ECO:0007669"/>
    <property type="project" value="InterPro"/>
</dbReference>